<proteinExistence type="predicted"/>
<organism evidence="1 2">
    <name type="scientific">Nocardiopsis alborubida</name>
    <dbReference type="NCBI Taxonomy" id="146802"/>
    <lineage>
        <taxon>Bacteria</taxon>
        <taxon>Bacillati</taxon>
        <taxon>Actinomycetota</taxon>
        <taxon>Actinomycetes</taxon>
        <taxon>Streptosporangiales</taxon>
        <taxon>Nocardiopsidaceae</taxon>
        <taxon>Nocardiopsis</taxon>
    </lineage>
</organism>
<evidence type="ECO:0000313" key="1">
    <source>
        <dbReference type="EMBL" id="NKY96130.1"/>
    </source>
</evidence>
<comment type="caution">
    <text evidence="1">The sequence shown here is derived from an EMBL/GenBank/DDBJ whole genome shotgun (WGS) entry which is preliminary data.</text>
</comment>
<sequence length="84" mass="8904">MEIVRAEHVARLLSTEDGDPVLVVHEGRADVVEEADLDDPSHAGALRVIGRADLLAERGGARPGPEETEALARRLDTAVRSLGG</sequence>
<dbReference type="RefSeq" id="WP_061081066.1">
    <property type="nucleotide sequence ID" value="NZ_JAAXPG010000001.1"/>
</dbReference>
<evidence type="ECO:0000313" key="2">
    <source>
        <dbReference type="Proteomes" id="UP000553209"/>
    </source>
</evidence>
<dbReference type="AlphaFoldDB" id="A0A7X6RMW6"/>
<keyword evidence="2" id="KW-1185">Reference proteome</keyword>
<accession>A0A7X6RMW6</accession>
<gene>
    <name evidence="1" type="ORF">HGB44_00315</name>
</gene>
<dbReference type="EMBL" id="JAAXPG010000001">
    <property type="protein sequence ID" value="NKY96130.1"/>
    <property type="molecule type" value="Genomic_DNA"/>
</dbReference>
<name>A0A7X6RMW6_9ACTN</name>
<protein>
    <submittedName>
        <fullName evidence="1">Uncharacterized protein</fullName>
    </submittedName>
</protein>
<reference evidence="1 2" key="1">
    <citation type="submission" date="2020-04" db="EMBL/GenBank/DDBJ databases">
        <title>MicrobeNet Type strains.</title>
        <authorList>
            <person name="Nicholson A.C."/>
        </authorList>
    </citation>
    <scope>NUCLEOTIDE SEQUENCE [LARGE SCALE GENOMIC DNA]</scope>
    <source>
        <strain evidence="1 2">ATCC 23612</strain>
    </source>
</reference>
<dbReference type="Proteomes" id="UP000553209">
    <property type="component" value="Unassembled WGS sequence"/>
</dbReference>